<dbReference type="InterPro" id="IPR029044">
    <property type="entry name" value="Nucleotide-diphossugar_trans"/>
</dbReference>
<evidence type="ECO:0000256" key="7">
    <source>
        <dbReference type="ARBA" id="ARBA00022989"/>
    </source>
</evidence>
<evidence type="ECO:0000256" key="13">
    <source>
        <dbReference type="RuleBase" id="RU361242"/>
    </source>
</evidence>
<feature type="domain" description="Ricin B lectin" evidence="15">
    <location>
        <begin position="613"/>
        <end position="726"/>
    </location>
</feature>
<comment type="pathway">
    <text evidence="13">Protein modification; protein glycosylation.</text>
</comment>
<dbReference type="PANTHER" id="PTHR11675:SF130">
    <property type="entry name" value="POLYPEPTIDE N-ACETYLGALACTOSAMINYLTRANSFERASE 5"/>
    <property type="match status" value="1"/>
</dbReference>
<evidence type="ECO:0000256" key="4">
    <source>
        <dbReference type="ARBA" id="ARBA00022692"/>
    </source>
</evidence>
<feature type="region of interest" description="Disordered" evidence="14">
    <location>
        <begin position="121"/>
        <end position="160"/>
    </location>
</feature>
<keyword evidence="17" id="KW-1185">Reference proteome</keyword>
<dbReference type="Gene3D" id="2.80.10.50">
    <property type="match status" value="1"/>
</dbReference>
<dbReference type="EC" id="2.4.1.-" evidence="13"/>
<dbReference type="GO" id="GO:0006493">
    <property type="term" value="P:protein O-linked glycosylation"/>
    <property type="evidence" value="ECO:0007669"/>
    <property type="project" value="TreeGrafter"/>
</dbReference>
<reference evidence="16" key="1">
    <citation type="submission" date="2022-11" db="UniProtKB">
        <authorList>
            <consortium name="EnsemblMetazoa"/>
        </authorList>
    </citation>
    <scope>IDENTIFICATION</scope>
</reference>
<dbReference type="SUPFAM" id="SSF50370">
    <property type="entry name" value="Ricin B-like lectins"/>
    <property type="match status" value="1"/>
</dbReference>
<dbReference type="EnsemblMetazoa" id="XM_038188604.1">
    <property type="protein sequence ID" value="XP_038044532.1"/>
    <property type="gene ID" value="LOC119719232"/>
</dbReference>
<evidence type="ECO:0000256" key="6">
    <source>
        <dbReference type="ARBA" id="ARBA00022968"/>
    </source>
</evidence>
<accession>A0A913YYR2</accession>
<evidence type="ECO:0000256" key="11">
    <source>
        <dbReference type="ARBA" id="ARBA00023180"/>
    </source>
</evidence>
<dbReference type="GO" id="GO:0004653">
    <property type="term" value="F:polypeptide N-acetylgalactosaminyltransferase activity"/>
    <property type="evidence" value="ECO:0007669"/>
    <property type="project" value="TreeGrafter"/>
</dbReference>
<dbReference type="FunFam" id="3.90.550.10:FF:000053">
    <property type="entry name" value="Polypeptide N-acetylgalactosaminyltransferase"/>
    <property type="match status" value="1"/>
</dbReference>
<sequence length="730" mass="84053">MAPSKKIIQVIFLTSMMWFSVDIMLLITYTTSPDSNFSLKLPFGSDQKRDIEREKDNGRFEIEKLKHDQVEIGPQLPRENPRVGLVDRQRSGLVKKGKDGVVNFQQQHNVVAMANDNPTHAEEEFDVRSRQKDLESVNQNDRQNVAPNGHNLDHNERQPIDDHRKEGVDQIRRHNVDQGVDHHEKDGETDNQASESISEYLESTSGSIEKKTPPHSATKKPPTYHYVRDLDVTSKPRDPNGPGEMGKGVRTEGKDAGRVAEGFRHASFNEFVSDMISLERAVPEKRPQMCKRKKYVDDLPDTTIIICFTEESWSTLLRTVHSVLNRSPPELVKEIILVDDFSQREYLKQPLDEYMSKFPKVKILRLAQRQGLIRARLRGAEIAQGTVLTFLDSHVECHVGWLEPLLQRIWEERTRVVCPALDSIDATTFRYEGSGEIMGAFEWDLQFHWVGLPRRELKRRQDESYPIRTPAIAGGLFSIDRDWFYKLGSYDKGMDIWGGENIELSLRTWMCGGSMEILPCSRVGHIFRKTQPYKFPDGNVKTFLRNTQRVVEVWLDDFKPLFYSMRPELKSRSYGDVSDRLALKERLQCKDFKWYLDNVYPELDVPDMDVQTRGEMRNIGVNKCLDRASNGPLGLYPCHGQGGHQAFSLSKKGRLQHESKCALPWKSTERVGLSNCRAVRIFQFQHAKNGAMIEVQTKKCLGVSRDKNFVILQQCDGSQKQKWKWGTYIQ</sequence>
<feature type="compositionally biased region" description="Basic and acidic residues" evidence="14">
    <location>
        <begin position="151"/>
        <end position="160"/>
    </location>
</feature>
<keyword evidence="7 13" id="KW-1133">Transmembrane helix</keyword>
<keyword evidence="11" id="KW-0325">Glycoprotein</keyword>
<keyword evidence="13" id="KW-0808">Transferase</keyword>
<evidence type="ECO:0000256" key="9">
    <source>
        <dbReference type="ARBA" id="ARBA00023136"/>
    </source>
</evidence>
<dbReference type="GO" id="GO:0030246">
    <property type="term" value="F:carbohydrate binding"/>
    <property type="evidence" value="ECO:0007669"/>
    <property type="project" value="UniProtKB-KW"/>
</dbReference>
<evidence type="ECO:0000313" key="17">
    <source>
        <dbReference type="Proteomes" id="UP000887568"/>
    </source>
</evidence>
<dbReference type="InterPro" id="IPR001173">
    <property type="entry name" value="Glyco_trans_2-like"/>
</dbReference>
<dbReference type="SMART" id="SM00458">
    <property type="entry name" value="RICIN"/>
    <property type="match status" value="1"/>
</dbReference>
<evidence type="ECO:0000256" key="10">
    <source>
        <dbReference type="ARBA" id="ARBA00023157"/>
    </source>
</evidence>
<keyword evidence="12 13" id="KW-0464">Manganese</keyword>
<feature type="compositionally biased region" description="Polar residues" evidence="14">
    <location>
        <begin position="190"/>
        <end position="207"/>
    </location>
</feature>
<keyword evidence="6" id="KW-0735">Signal-anchor</keyword>
<feature type="compositionally biased region" description="Basic and acidic residues" evidence="14">
    <location>
        <begin position="121"/>
        <end position="135"/>
    </location>
</feature>
<evidence type="ECO:0000313" key="16">
    <source>
        <dbReference type="EnsemblMetazoa" id="XP_038044532.1"/>
    </source>
</evidence>
<evidence type="ECO:0000256" key="1">
    <source>
        <dbReference type="ARBA" id="ARBA00001936"/>
    </source>
</evidence>
<keyword evidence="10 13" id="KW-1015">Disulfide bond</keyword>
<keyword evidence="5 13" id="KW-0430">Lectin</keyword>
<keyword evidence="13" id="KW-0328">Glycosyltransferase</keyword>
<feature type="transmembrane region" description="Helical" evidence="13">
    <location>
        <begin position="7"/>
        <end position="29"/>
    </location>
</feature>
<dbReference type="InterPro" id="IPR000772">
    <property type="entry name" value="Ricin_B_lectin"/>
</dbReference>
<evidence type="ECO:0000256" key="2">
    <source>
        <dbReference type="ARBA" id="ARBA00004323"/>
    </source>
</evidence>
<organism evidence="16 17">
    <name type="scientific">Patiria miniata</name>
    <name type="common">Bat star</name>
    <name type="synonym">Asterina miniata</name>
    <dbReference type="NCBI Taxonomy" id="46514"/>
    <lineage>
        <taxon>Eukaryota</taxon>
        <taxon>Metazoa</taxon>
        <taxon>Echinodermata</taxon>
        <taxon>Eleutherozoa</taxon>
        <taxon>Asterozoa</taxon>
        <taxon>Asteroidea</taxon>
        <taxon>Valvatacea</taxon>
        <taxon>Valvatida</taxon>
        <taxon>Asterinidae</taxon>
        <taxon>Patiria</taxon>
    </lineage>
</organism>
<feature type="region of interest" description="Disordered" evidence="14">
    <location>
        <begin position="176"/>
        <end position="254"/>
    </location>
</feature>
<evidence type="ECO:0000256" key="12">
    <source>
        <dbReference type="ARBA" id="ARBA00023211"/>
    </source>
</evidence>
<keyword evidence="9 13" id="KW-0472">Membrane</keyword>
<dbReference type="GO" id="GO:0000139">
    <property type="term" value="C:Golgi membrane"/>
    <property type="evidence" value="ECO:0007669"/>
    <property type="project" value="UniProtKB-SubCell"/>
</dbReference>
<keyword evidence="8 13" id="KW-0333">Golgi apparatus</keyword>
<evidence type="ECO:0000256" key="14">
    <source>
        <dbReference type="SAM" id="MobiDB-lite"/>
    </source>
</evidence>
<dbReference type="PROSITE" id="PS50231">
    <property type="entry name" value="RICIN_B_LECTIN"/>
    <property type="match status" value="1"/>
</dbReference>
<feature type="compositionally biased region" description="Polar residues" evidence="14">
    <location>
        <begin position="136"/>
        <end position="146"/>
    </location>
</feature>
<comment type="cofactor">
    <cofactor evidence="1 13">
        <name>Mn(2+)</name>
        <dbReference type="ChEBI" id="CHEBI:29035"/>
    </cofactor>
</comment>
<dbReference type="RefSeq" id="XP_038044532.1">
    <property type="nucleotide sequence ID" value="XM_038188604.1"/>
</dbReference>
<dbReference type="PANTHER" id="PTHR11675">
    <property type="entry name" value="N-ACETYLGALACTOSAMINYLTRANSFERASE"/>
    <property type="match status" value="1"/>
</dbReference>
<evidence type="ECO:0000256" key="8">
    <source>
        <dbReference type="ARBA" id="ARBA00023034"/>
    </source>
</evidence>
<dbReference type="Pfam" id="PF00652">
    <property type="entry name" value="Ricin_B_lectin"/>
    <property type="match status" value="1"/>
</dbReference>
<protein>
    <recommendedName>
        <fullName evidence="13">Polypeptide N-acetylgalactosaminyltransferase</fullName>
        <ecNumber evidence="13">2.4.1.-</ecNumber>
    </recommendedName>
    <alternativeName>
        <fullName evidence="13">Protein-UDP acetylgalactosaminyltransferase</fullName>
    </alternativeName>
</protein>
<evidence type="ECO:0000256" key="5">
    <source>
        <dbReference type="ARBA" id="ARBA00022734"/>
    </source>
</evidence>
<feature type="compositionally biased region" description="Basic and acidic residues" evidence="14">
    <location>
        <begin position="176"/>
        <end position="188"/>
    </location>
</feature>
<feature type="compositionally biased region" description="Basic and acidic residues" evidence="14">
    <location>
        <begin position="226"/>
        <end position="238"/>
    </location>
</feature>
<dbReference type="CDD" id="cd02510">
    <property type="entry name" value="pp-GalNAc-T"/>
    <property type="match status" value="1"/>
</dbReference>
<dbReference type="SUPFAM" id="SSF53448">
    <property type="entry name" value="Nucleotide-diphospho-sugar transferases"/>
    <property type="match status" value="1"/>
</dbReference>
<proteinExistence type="inferred from homology"/>
<comment type="similarity">
    <text evidence="3 13">Belongs to the glycosyltransferase 2 family. GalNAc-T subfamily.</text>
</comment>
<dbReference type="GeneID" id="119719232"/>
<dbReference type="CDD" id="cd23437">
    <property type="entry name" value="beta-trefoil_Ricin_GALNT7"/>
    <property type="match status" value="1"/>
</dbReference>
<evidence type="ECO:0000259" key="15">
    <source>
        <dbReference type="SMART" id="SM00458"/>
    </source>
</evidence>
<dbReference type="Pfam" id="PF00535">
    <property type="entry name" value="Glycos_transf_2"/>
    <property type="match status" value="1"/>
</dbReference>
<dbReference type="OrthoDB" id="9982049at2759"/>
<dbReference type="InterPro" id="IPR045885">
    <property type="entry name" value="GalNAc-T"/>
</dbReference>
<dbReference type="OMA" id="DSHVECH"/>
<evidence type="ECO:0000256" key="3">
    <source>
        <dbReference type="ARBA" id="ARBA00005680"/>
    </source>
</evidence>
<dbReference type="Gene3D" id="3.90.550.10">
    <property type="entry name" value="Spore Coat Polysaccharide Biosynthesis Protein SpsA, Chain A"/>
    <property type="match status" value="1"/>
</dbReference>
<dbReference type="Proteomes" id="UP000887568">
    <property type="component" value="Unplaced"/>
</dbReference>
<dbReference type="AlphaFoldDB" id="A0A913YYR2"/>
<comment type="subcellular location">
    <subcellularLocation>
        <location evidence="2 13">Golgi apparatus membrane</location>
        <topology evidence="2 13">Single-pass type II membrane protein</topology>
    </subcellularLocation>
</comment>
<name>A0A913YYR2_PATMI</name>
<dbReference type="InterPro" id="IPR035992">
    <property type="entry name" value="Ricin_B-like_lectins"/>
</dbReference>
<keyword evidence="4 13" id="KW-0812">Transmembrane</keyword>